<dbReference type="AlphaFoldDB" id="A0A9W8B6N4"/>
<gene>
    <name evidence="2" type="ORF">H4R34_003885</name>
</gene>
<evidence type="ECO:0000256" key="1">
    <source>
        <dbReference type="SAM" id="SignalP"/>
    </source>
</evidence>
<reference evidence="2" key="1">
    <citation type="submission" date="2022-07" db="EMBL/GenBank/DDBJ databases">
        <title>Phylogenomic reconstructions and comparative analyses of Kickxellomycotina fungi.</title>
        <authorList>
            <person name="Reynolds N.K."/>
            <person name="Stajich J.E."/>
            <person name="Barry K."/>
            <person name="Grigoriev I.V."/>
            <person name="Crous P."/>
            <person name="Smith M.E."/>
        </authorList>
    </citation>
    <scope>NUCLEOTIDE SEQUENCE</scope>
    <source>
        <strain evidence="2">RSA 567</strain>
    </source>
</reference>
<feature type="signal peptide" evidence="1">
    <location>
        <begin position="1"/>
        <end position="19"/>
    </location>
</feature>
<dbReference type="Proteomes" id="UP001151582">
    <property type="component" value="Unassembled WGS sequence"/>
</dbReference>
<name>A0A9W8B6N4_9FUNG</name>
<evidence type="ECO:0000313" key="3">
    <source>
        <dbReference type="Proteomes" id="UP001151582"/>
    </source>
</evidence>
<keyword evidence="3" id="KW-1185">Reference proteome</keyword>
<evidence type="ECO:0000313" key="2">
    <source>
        <dbReference type="EMBL" id="KAJ1976686.1"/>
    </source>
</evidence>
<keyword evidence="1" id="KW-0732">Signal</keyword>
<proteinExistence type="predicted"/>
<dbReference type="EMBL" id="JANBQB010000409">
    <property type="protein sequence ID" value="KAJ1976686.1"/>
    <property type="molecule type" value="Genomic_DNA"/>
</dbReference>
<protein>
    <submittedName>
        <fullName evidence="2">Uncharacterized protein</fullName>
    </submittedName>
</protein>
<organism evidence="2 3">
    <name type="scientific">Dimargaris verticillata</name>
    <dbReference type="NCBI Taxonomy" id="2761393"/>
    <lineage>
        <taxon>Eukaryota</taxon>
        <taxon>Fungi</taxon>
        <taxon>Fungi incertae sedis</taxon>
        <taxon>Zoopagomycota</taxon>
        <taxon>Kickxellomycotina</taxon>
        <taxon>Dimargaritomycetes</taxon>
        <taxon>Dimargaritales</taxon>
        <taxon>Dimargaritaceae</taxon>
        <taxon>Dimargaris</taxon>
    </lineage>
</organism>
<feature type="chain" id="PRO_5040756309" evidence="1">
    <location>
        <begin position="20"/>
        <end position="273"/>
    </location>
</feature>
<accession>A0A9W8B6N4</accession>
<comment type="caution">
    <text evidence="2">The sequence shown here is derived from an EMBL/GenBank/DDBJ whole genome shotgun (WGS) entry which is preliminary data.</text>
</comment>
<sequence length="273" mass="29212">MFKHVPLFAVALVLHSVIGQPVGELQRPSLATHPGSSAHNSFGSQPSLPTAALNHAVSSQDTSAVWLSDQDLQLAALSDTHPMLTMAEVCMHAPVANAWSTSARQCPLDSNSALAASLAKAFSLDDTLSPAFEVCNVRMDESVYARCGNNMPHTQAKLETHIVSSVHDLSALESQGILSNAQLQRVTSYAQQHQTFLQANKTWLVATLGPIYCVLNYLQGPPWSSPITKLGTLICIGLGVSGFVKFMGTIQPGSSQGQDMSKWDMANMLAITQ</sequence>